<dbReference type="OrthoDB" id="5122891at2759"/>
<gene>
    <name evidence="4" type="ORF">BDZ94DRAFT_738897</name>
</gene>
<sequence length="293" mass="33920">MRLLDTTTMNLVSFEGKVPTYAILSHTWEIEEVSFQDITVPNKVREMYGYKKIFGACDLARKDGFKYIWIDTCCINKESSAEFSEAINSMYNWYKDARICYAYLCDVPSEGNHRDPRSLFAMSRWFTRGWTLQELIAPERVIFYSRDWVDIGTKASLQDTISSVTGISPDIIVGGTILDSVPVAVRMSWAAKRDTTREEDIAYSLMGIFDIHMPLLYGERDKAFFRLQHEIIKKSTDHSIFAWATDSYRPQSMLAHSPKDFRKSGKQELERNTSLHHHEPWATHRTAPCQNSW</sequence>
<accession>A0A9P5Y6T9</accession>
<feature type="compositionally biased region" description="Basic and acidic residues" evidence="1">
    <location>
        <begin position="257"/>
        <end position="282"/>
    </location>
</feature>
<feature type="domain" description="DUF8212" evidence="3">
    <location>
        <begin position="222"/>
        <end position="267"/>
    </location>
</feature>
<feature type="domain" description="Heterokaryon incompatibility" evidence="2">
    <location>
        <begin position="21"/>
        <end position="106"/>
    </location>
</feature>
<evidence type="ECO:0000259" key="2">
    <source>
        <dbReference type="Pfam" id="PF06985"/>
    </source>
</evidence>
<feature type="region of interest" description="Disordered" evidence="1">
    <location>
        <begin position="257"/>
        <end position="293"/>
    </location>
</feature>
<dbReference type="PANTHER" id="PTHR10622:SF10">
    <property type="entry name" value="HET DOMAIN-CONTAINING PROTEIN"/>
    <property type="match status" value="1"/>
</dbReference>
<dbReference type="Pfam" id="PF26640">
    <property type="entry name" value="DUF8212"/>
    <property type="match status" value="1"/>
</dbReference>
<proteinExistence type="predicted"/>
<evidence type="ECO:0000313" key="5">
    <source>
        <dbReference type="Proteomes" id="UP000807353"/>
    </source>
</evidence>
<reference evidence="4" key="1">
    <citation type="submission" date="2020-11" db="EMBL/GenBank/DDBJ databases">
        <authorList>
            <consortium name="DOE Joint Genome Institute"/>
            <person name="Ahrendt S."/>
            <person name="Riley R."/>
            <person name="Andreopoulos W."/>
            <person name="Labutti K."/>
            <person name="Pangilinan J."/>
            <person name="Ruiz-Duenas F.J."/>
            <person name="Barrasa J.M."/>
            <person name="Sanchez-Garcia M."/>
            <person name="Camarero S."/>
            <person name="Miyauchi S."/>
            <person name="Serrano A."/>
            <person name="Linde D."/>
            <person name="Babiker R."/>
            <person name="Drula E."/>
            <person name="Ayuso-Fernandez I."/>
            <person name="Pacheco R."/>
            <person name="Padilla G."/>
            <person name="Ferreira P."/>
            <person name="Barriuso J."/>
            <person name="Kellner H."/>
            <person name="Castanera R."/>
            <person name="Alfaro M."/>
            <person name="Ramirez L."/>
            <person name="Pisabarro A.G."/>
            <person name="Kuo A."/>
            <person name="Tritt A."/>
            <person name="Lipzen A."/>
            <person name="He G."/>
            <person name="Yan M."/>
            <person name="Ng V."/>
            <person name="Cullen D."/>
            <person name="Martin F."/>
            <person name="Rosso M.-N."/>
            <person name="Henrissat B."/>
            <person name="Hibbett D."/>
            <person name="Martinez A.T."/>
            <person name="Grigoriev I.V."/>
        </authorList>
    </citation>
    <scope>NUCLEOTIDE SEQUENCE</scope>
    <source>
        <strain evidence="4">CBS 247.69</strain>
    </source>
</reference>
<evidence type="ECO:0000256" key="1">
    <source>
        <dbReference type="SAM" id="MobiDB-lite"/>
    </source>
</evidence>
<dbReference type="Proteomes" id="UP000807353">
    <property type="component" value="Unassembled WGS sequence"/>
</dbReference>
<dbReference type="InterPro" id="IPR010730">
    <property type="entry name" value="HET"/>
</dbReference>
<evidence type="ECO:0000259" key="3">
    <source>
        <dbReference type="Pfam" id="PF26640"/>
    </source>
</evidence>
<protein>
    <submittedName>
        <fullName evidence="4">Heterokaryon incompatibility protein-domain-containing protein</fullName>
    </submittedName>
</protein>
<name>A0A9P5Y6T9_9AGAR</name>
<dbReference type="PANTHER" id="PTHR10622">
    <property type="entry name" value="HET DOMAIN-CONTAINING PROTEIN"/>
    <property type="match status" value="1"/>
</dbReference>
<dbReference type="AlphaFoldDB" id="A0A9P5Y6T9"/>
<evidence type="ECO:0000313" key="4">
    <source>
        <dbReference type="EMBL" id="KAF9462361.1"/>
    </source>
</evidence>
<keyword evidence="5" id="KW-1185">Reference proteome</keyword>
<dbReference type="InterPro" id="IPR058525">
    <property type="entry name" value="DUF8212"/>
</dbReference>
<organism evidence="4 5">
    <name type="scientific">Collybia nuda</name>
    <dbReference type="NCBI Taxonomy" id="64659"/>
    <lineage>
        <taxon>Eukaryota</taxon>
        <taxon>Fungi</taxon>
        <taxon>Dikarya</taxon>
        <taxon>Basidiomycota</taxon>
        <taxon>Agaricomycotina</taxon>
        <taxon>Agaricomycetes</taxon>
        <taxon>Agaricomycetidae</taxon>
        <taxon>Agaricales</taxon>
        <taxon>Tricholomatineae</taxon>
        <taxon>Clitocybaceae</taxon>
        <taxon>Collybia</taxon>
    </lineage>
</organism>
<comment type="caution">
    <text evidence="4">The sequence shown here is derived from an EMBL/GenBank/DDBJ whole genome shotgun (WGS) entry which is preliminary data.</text>
</comment>
<dbReference type="EMBL" id="MU150273">
    <property type="protein sequence ID" value="KAF9462361.1"/>
    <property type="molecule type" value="Genomic_DNA"/>
</dbReference>
<dbReference type="Pfam" id="PF06985">
    <property type="entry name" value="HET"/>
    <property type="match status" value="1"/>
</dbReference>